<reference evidence="3 4" key="1">
    <citation type="submission" date="2022-03" db="EMBL/GenBank/DDBJ databases">
        <title>Hymenobactersp. isolated from the air.</title>
        <authorList>
            <person name="Won M."/>
            <person name="Kwon S.-W."/>
        </authorList>
    </citation>
    <scope>NUCLEOTIDE SEQUENCE [LARGE SCALE GENOMIC DNA]</scope>
    <source>
        <strain evidence="3 4">KACC 22596</strain>
    </source>
</reference>
<keyword evidence="2" id="KW-0732">Signal</keyword>
<feature type="chain" id="PRO_5045425155" evidence="2">
    <location>
        <begin position="22"/>
        <end position="182"/>
    </location>
</feature>
<keyword evidence="1" id="KW-0472">Membrane</keyword>
<evidence type="ECO:0000313" key="4">
    <source>
        <dbReference type="Proteomes" id="UP000831390"/>
    </source>
</evidence>
<evidence type="ECO:0000256" key="2">
    <source>
        <dbReference type="SAM" id="SignalP"/>
    </source>
</evidence>
<organism evidence="3 4">
    <name type="scientific">Hymenobacter monticola</name>
    <dbReference type="NCBI Taxonomy" id="1705399"/>
    <lineage>
        <taxon>Bacteria</taxon>
        <taxon>Pseudomonadati</taxon>
        <taxon>Bacteroidota</taxon>
        <taxon>Cytophagia</taxon>
        <taxon>Cytophagales</taxon>
        <taxon>Hymenobacteraceae</taxon>
        <taxon>Hymenobacter</taxon>
    </lineage>
</organism>
<dbReference type="EMBL" id="CP094534">
    <property type="protein sequence ID" value="UOE33776.1"/>
    <property type="molecule type" value="Genomic_DNA"/>
</dbReference>
<evidence type="ECO:0000256" key="1">
    <source>
        <dbReference type="SAM" id="Phobius"/>
    </source>
</evidence>
<gene>
    <name evidence="3" type="ORF">MTP16_21975</name>
</gene>
<keyword evidence="1" id="KW-1133">Transmembrane helix</keyword>
<evidence type="ECO:0000313" key="3">
    <source>
        <dbReference type="EMBL" id="UOE33776.1"/>
    </source>
</evidence>
<proteinExistence type="predicted"/>
<protein>
    <submittedName>
        <fullName evidence="3">Uncharacterized protein</fullName>
    </submittedName>
</protein>
<feature type="signal peptide" evidence="2">
    <location>
        <begin position="1"/>
        <end position="21"/>
    </location>
</feature>
<name>A0ABY4B6Y6_9BACT</name>
<sequence>MKKLVTIALLLVWAAALPTAAQTARIGHLSHGGSSVAALDAVADNFGLPEPRFIADSIKFLSDTTTLEYGKWNSYGYSDPTAKVRTHQFASRHQGQYKVSVKRYVSEKRMDKPEVKVLAYDTIPKPVPLPKKQKTKHKKSAFVPAAPVLPQHPGVALAVALVLILGGAGWLLGERKPQPAAI</sequence>
<keyword evidence="4" id="KW-1185">Reference proteome</keyword>
<dbReference type="Proteomes" id="UP000831390">
    <property type="component" value="Chromosome"/>
</dbReference>
<dbReference type="RefSeq" id="WP_243513995.1">
    <property type="nucleotide sequence ID" value="NZ_CP094534.1"/>
</dbReference>
<keyword evidence="1" id="KW-0812">Transmembrane</keyword>
<feature type="transmembrane region" description="Helical" evidence="1">
    <location>
        <begin position="154"/>
        <end position="173"/>
    </location>
</feature>
<accession>A0ABY4B6Y6</accession>